<reference evidence="3 4" key="1">
    <citation type="submission" date="2017-09" db="EMBL/GenBank/DDBJ databases">
        <authorList>
            <person name="Lee N."/>
            <person name="Cho B.-K."/>
        </authorList>
    </citation>
    <scope>NUCLEOTIDE SEQUENCE [LARGE SCALE GENOMIC DNA]</scope>
    <source>
        <strain evidence="3 4">ATCC 27465</strain>
    </source>
</reference>
<dbReference type="Proteomes" id="UP000549009">
    <property type="component" value="Unassembled WGS sequence"/>
</dbReference>
<name>A0A5P2XCX2_STRST</name>
<dbReference type="EMBL" id="CP023690">
    <property type="protein sequence ID" value="QEV61169.1"/>
    <property type="molecule type" value="Genomic_DNA"/>
</dbReference>
<dbReference type="GO" id="GO:0003677">
    <property type="term" value="F:DNA binding"/>
    <property type="evidence" value="ECO:0007669"/>
    <property type="project" value="UniProtKB-KW"/>
</dbReference>
<feature type="domain" description="HTH luxR-type" evidence="1">
    <location>
        <begin position="257"/>
        <end position="314"/>
    </location>
</feature>
<dbReference type="RefSeq" id="WP_150512206.1">
    <property type="nucleotide sequence ID" value="NZ_BMSQ01000005.1"/>
</dbReference>
<dbReference type="CDD" id="cd06170">
    <property type="entry name" value="LuxR_C_like"/>
    <property type="match status" value="1"/>
</dbReference>
<dbReference type="OrthoDB" id="4266042at2"/>
<dbReference type="PANTHER" id="PTHR34293:SF1">
    <property type="entry name" value="HTH-TYPE TRANSCRIPTIONAL REGULATOR TRMBL2"/>
    <property type="match status" value="1"/>
</dbReference>
<dbReference type="EMBL" id="JACHJD010000004">
    <property type="protein sequence ID" value="MBB5103729.1"/>
    <property type="molecule type" value="Genomic_DNA"/>
</dbReference>
<dbReference type="InterPro" id="IPR016032">
    <property type="entry name" value="Sig_transdc_resp-reg_C-effctor"/>
</dbReference>
<evidence type="ECO:0000259" key="1">
    <source>
        <dbReference type="SMART" id="SM00421"/>
    </source>
</evidence>
<keyword evidence="3" id="KW-0238">DNA-binding</keyword>
<proteinExistence type="predicted"/>
<dbReference type="Pfam" id="PF00196">
    <property type="entry name" value="GerE"/>
    <property type="match status" value="1"/>
</dbReference>
<dbReference type="InterPro" id="IPR000792">
    <property type="entry name" value="Tscrpt_reg_LuxR_C"/>
</dbReference>
<protein>
    <submittedName>
        <fullName evidence="2">DNA-binding CsgD family transcriptional regulator</fullName>
    </submittedName>
    <submittedName>
        <fullName evidence="3">DNA-binding response regulator</fullName>
    </submittedName>
</protein>
<keyword evidence="5" id="KW-1185">Reference proteome</keyword>
<dbReference type="InterPro" id="IPR051797">
    <property type="entry name" value="TrmB-like"/>
</dbReference>
<dbReference type="AlphaFoldDB" id="A0A5P2XCX2"/>
<dbReference type="SMART" id="SM00421">
    <property type="entry name" value="HTH_LUXR"/>
    <property type="match status" value="1"/>
</dbReference>
<reference evidence="2 5" key="2">
    <citation type="submission" date="2020-08" db="EMBL/GenBank/DDBJ databases">
        <title>Genomic Encyclopedia of Type Strains, Phase III (KMG-III): the genomes of soil and plant-associated and newly described type strains.</title>
        <authorList>
            <person name="Whitman W."/>
        </authorList>
    </citation>
    <scope>NUCLEOTIDE SEQUENCE [LARGE SCALE GENOMIC DNA]</scope>
    <source>
        <strain evidence="2 5">CECT 3146</strain>
    </source>
</reference>
<dbReference type="InterPro" id="IPR036388">
    <property type="entry name" value="WH-like_DNA-bd_sf"/>
</dbReference>
<dbReference type="GO" id="GO:0006355">
    <property type="term" value="P:regulation of DNA-templated transcription"/>
    <property type="evidence" value="ECO:0007669"/>
    <property type="project" value="InterPro"/>
</dbReference>
<dbReference type="KEGG" id="sspb:CP982_22715"/>
<evidence type="ECO:0000313" key="2">
    <source>
        <dbReference type="EMBL" id="MBB5103729.1"/>
    </source>
</evidence>
<dbReference type="PRINTS" id="PR00038">
    <property type="entry name" value="HTHLUXR"/>
</dbReference>
<dbReference type="Gene3D" id="1.10.10.10">
    <property type="entry name" value="Winged helix-like DNA-binding domain superfamily/Winged helix DNA-binding domain"/>
    <property type="match status" value="1"/>
</dbReference>
<dbReference type="PANTHER" id="PTHR34293">
    <property type="entry name" value="HTH-TYPE TRANSCRIPTIONAL REGULATOR TRMBL2"/>
    <property type="match status" value="1"/>
</dbReference>
<evidence type="ECO:0000313" key="3">
    <source>
        <dbReference type="EMBL" id="QEV61169.1"/>
    </source>
</evidence>
<evidence type="ECO:0000313" key="5">
    <source>
        <dbReference type="Proteomes" id="UP000549009"/>
    </source>
</evidence>
<dbReference type="Proteomes" id="UP000326505">
    <property type="component" value="Chromosome"/>
</dbReference>
<gene>
    <name evidence="3" type="ORF">CP982_22715</name>
    <name evidence="2" type="ORF">FHS40_002791</name>
</gene>
<sequence>MARDHSPHGAGELCGVGRSTYVRALQDGGVPAGDADRAPCLIDLGLLHPDPRDAARLLPTAPSVALPRLLHDLGADVTDERARQRRLAEVFAPLMTLGEGQFTGARAPGATVLKGVPRINEAIDRAASRASQEALAIQPGGRRTQETLEHALPRADGILSRGGRMRSLYQHTGLHACPVFAYFQRLDGDVEARTLTELPNRLLVFDRSVAFIPAGESRDVALEIHQPAVISYLVTTFKLLWQLATPMWPDTAPPPPRQGITPRQLAIAELLTEGLTDTEIATRLGMNVRTARVHIAKLSAVLNSQSRAQLGYLIGQSGILGDRSRTGPRPALEQP</sequence>
<organism evidence="3 4">
    <name type="scientific">Streptomyces spectabilis</name>
    <dbReference type="NCBI Taxonomy" id="68270"/>
    <lineage>
        <taxon>Bacteria</taxon>
        <taxon>Bacillati</taxon>
        <taxon>Actinomycetota</taxon>
        <taxon>Actinomycetes</taxon>
        <taxon>Kitasatosporales</taxon>
        <taxon>Streptomycetaceae</taxon>
        <taxon>Streptomyces</taxon>
    </lineage>
</organism>
<accession>A0A5P2XCX2</accession>
<evidence type="ECO:0000313" key="4">
    <source>
        <dbReference type="Proteomes" id="UP000326505"/>
    </source>
</evidence>
<dbReference type="SUPFAM" id="SSF46894">
    <property type="entry name" value="C-terminal effector domain of the bipartite response regulators"/>
    <property type="match status" value="1"/>
</dbReference>